<proteinExistence type="predicted"/>
<dbReference type="AlphaFoldDB" id="A0A2M4DNS8"/>
<organism evidence="2">
    <name type="scientific">Anopheles darlingi</name>
    <name type="common">Mosquito</name>
    <dbReference type="NCBI Taxonomy" id="43151"/>
    <lineage>
        <taxon>Eukaryota</taxon>
        <taxon>Metazoa</taxon>
        <taxon>Ecdysozoa</taxon>
        <taxon>Arthropoda</taxon>
        <taxon>Hexapoda</taxon>
        <taxon>Insecta</taxon>
        <taxon>Pterygota</taxon>
        <taxon>Neoptera</taxon>
        <taxon>Endopterygota</taxon>
        <taxon>Diptera</taxon>
        <taxon>Nematocera</taxon>
        <taxon>Culicoidea</taxon>
        <taxon>Culicidae</taxon>
        <taxon>Anophelinae</taxon>
        <taxon>Anopheles</taxon>
    </lineage>
</organism>
<name>A0A2M4DNS8_ANODA</name>
<keyword evidence="1" id="KW-0732">Signal</keyword>
<feature type="signal peptide" evidence="1">
    <location>
        <begin position="1"/>
        <end position="18"/>
    </location>
</feature>
<protein>
    <submittedName>
        <fullName evidence="2">Putative secreted protein</fullName>
    </submittedName>
</protein>
<dbReference type="EMBL" id="GGFL01015011">
    <property type="protein sequence ID" value="MBW79189.1"/>
    <property type="molecule type" value="Transcribed_RNA"/>
</dbReference>
<feature type="chain" id="PRO_5014785835" evidence="1">
    <location>
        <begin position="19"/>
        <end position="88"/>
    </location>
</feature>
<evidence type="ECO:0000313" key="2">
    <source>
        <dbReference type="EMBL" id="MBW79189.1"/>
    </source>
</evidence>
<reference evidence="2" key="1">
    <citation type="submission" date="2018-01" db="EMBL/GenBank/DDBJ databases">
        <title>An insight into the sialome of Amazonian anophelines.</title>
        <authorList>
            <person name="Ribeiro J.M."/>
            <person name="Scarpassa V."/>
            <person name="Calvo E."/>
        </authorList>
    </citation>
    <scope>NUCLEOTIDE SEQUENCE</scope>
</reference>
<accession>A0A2M4DNS8</accession>
<evidence type="ECO:0000256" key="1">
    <source>
        <dbReference type="SAM" id="SignalP"/>
    </source>
</evidence>
<sequence>MLVSVVLVTVSSSAGSSSRTYTDRATNTGCTRRFGSGILKSFYGWTVLGSVCQRSLQGNVVCRSRCCVMPHYLSFLLCSCTGDGVPFL</sequence>